<sequence length="73" mass="7653">MASEATPIGCKAERSAGAKKQRTLRIGKTNNGCLSQDPKPPPSSNTLPWTRTGGSVETHEDTDGEVVLVTVSS</sequence>
<evidence type="ECO:0000313" key="3">
    <source>
        <dbReference type="Proteomes" id="UP000002762"/>
    </source>
</evidence>
<dbReference type="RefSeq" id="XP_008597828.1">
    <property type="nucleotide sequence ID" value="XM_008599606.1"/>
</dbReference>
<dbReference type="HOGENOM" id="CLU_2704452_0_0_1"/>
<proteinExistence type="predicted"/>
<keyword evidence="3" id="KW-1185">Reference proteome</keyword>
<dbReference type="GeneID" id="19887521"/>
<dbReference type="AlphaFoldDB" id="J4KNZ6"/>
<reference evidence="2 3" key="1">
    <citation type="journal article" date="2012" name="Sci. Rep.">
        <title>Genomic perspectives on the evolution of fungal entomopathogenicity in Beauveria bassiana.</title>
        <authorList>
            <person name="Xiao G."/>
            <person name="Ying S.H."/>
            <person name="Zheng P."/>
            <person name="Wang Z.L."/>
            <person name="Zhang S."/>
            <person name="Xie X.Q."/>
            <person name="Shang Y."/>
            <person name="St Leger R.J."/>
            <person name="Zhao G.P."/>
            <person name="Wang C."/>
            <person name="Feng M.G."/>
        </authorList>
    </citation>
    <scope>NUCLEOTIDE SEQUENCE [LARGE SCALE GENOMIC DNA]</scope>
    <source>
        <strain evidence="2 3">ARSEF 2860</strain>
    </source>
</reference>
<feature type="region of interest" description="Disordered" evidence="1">
    <location>
        <begin position="1"/>
        <end position="73"/>
    </location>
</feature>
<organism evidence="2 3">
    <name type="scientific">Beauveria bassiana (strain ARSEF 2860)</name>
    <name type="common">White muscardine disease fungus</name>
    <name type="synonym">Tritirachium shiotae</name>
    <dbReference type="NCBI Taxonomy" id="655819"/>
    <lineage>
        <taxon>Eukaryota</taxon>
        <taxon>Fungi</taxon>
        <taxon>Dikarya</taxon>
        <taxon>Ascomycota</taxon>
        <taxon>Pezizomycotina</taxon>
        <taxon>Sordariomycetes</taxon>
        <taxon>Hypocreomycetidae</taxon>
        <taxon>Hypocreales</taxon>
        <taxon>Cordycipitaceae</taxon>
        <taxon>Beauveria</taxon>
    </lineage>
</organism>
<evidence type="ECO:0000256" key="1">
    <source>
        <dbReference type="SAM" id="MobiDB-lite"/>
    </source>
</evidence>
<dbReference type="InParanoid" id="J4KNZ6"/>
<name>J4KNZ6_BEAB2</name>
<protein>
    <submittedName>
        <fullName evidence="2">Uncharacterized protein</fullName>
    </submittedName>
</protein>
<dbReference type="EMBL" id="JH725159">
    <property type="protein sequence ID" value="EJP66569.1"/>
    <property type="molecule type" value="Genomic_DNA"/>
</dbReference>
<evidence type="ECO:0000313" key="2">
    <source>
        <dbReference type="EMBL" id="EJP66569.1"/>
    </source>
</evidence>
<gene>
    <name evidence="2" type="ORF">BBA_04509</name>
</gene>
<feature type="compositionally biased region" description="Polar residues" evidence="1">
    <location>
        <begin position="44"/>
        <end position="55"/>
    </location>
</feature>
<dbReference type="Proteomes" id="UP000002762">
    <property type="component" value="Unassembled WGS sequence"/>
</dbReference>
<accession>J4KNZ6</accession>